<dbReference type="EMBL" id="JACGWS010000005">
    <property type="protein sequence ID" value="MBC8754906.1"/>
    <property type="molecule type" value="Genomic_DNA"/>
</dbReference>
<evidence type="ECO:0000256" key="8">
    <source>
        <dbReference type="SAM" id="Phobius"/>
    </source>
</evidence>
<sequence>MLNVKQYFCSPIFKILILFFYLCTISSAFSQTDSLATKSYDELTKLYVQNIGKNPATALVYMQKAHEVAKQTNDTAEIARTFYGLAYCNFYLTNNSKTLQYVEKAIPLLLKEEEKNGVMLYQCFNLKGMVFTDMGENSKALNSHIMAKEYAKKNRNIRNEIITASNIAFIKKMHKNYTEAIKIFKESLAVLEKSNIDDETKLSYELSLYVNIADTYLRMKETTGEDYIKEARYYSNLGLRKCSKTTHTIVYYNLLLTEIVIRFEEGIYQESITLAEEVVTYAKEDNNEATLCNAYFYIGKSYAKLKKYQQAITYLEMVDSLIQKSEKSYSNERQLNRILAVCYTAIGEIEKGQARLERYIGLFDQERVDDVKVMNEVYVKNDIPELISELEELKKIILATEKKKQQLYFIAGILTVLLIFSIGWYRKKVKKVKKHVSDVLKKVAELEKIQVQEKNKTSTISEKVTDQKAALILEKLKKFEEKEEYLSIDCSLSYVADKLQSNTSYISNVINNYKHKTFKAYITELRINAALIRLKNDDKLRSYTIQAIAEEFGFKRQETFSKAFKQETGIYPSQYLKKLREKE</sequence>
<evidence type="ECO:0000256" key="9">
    <source>
        <dbReference type="SAM" id="SignalP"/>
    </source>
</evidence>
<evidence type="ECO:0000256" key="5">
    <source>
        <dbReference type="ARBA" id="ARBA00023015"/>
    </source>
</evidence>
<evidence type="ECO:0000313" key="12">
    <source>
        <dbReference type="Proteomes" id="UP000619238"/>
    </source>
</evidence>
<keyword evidence="4" id="KW-0802">TPR repeat</keyword>
<comment type="subcellular location">
    <subcellularLocation>
        <location evidence="1">Cytoplasm</location>
    </subcellularLocation>
</comment>
<keyword evidence="8" id="KW-0472">Membrane</keyword>
<evidence type="ECO:0000313" key="11">
    <source>
        <dbReference type="EMBL" id="MBC8754906.1"/>
    </source>
</evidence>
<proteinExistence type="inferred from homology"/>
<dbReference type="SUPFAM" id="SSF46689">
    <property type="entry name" value="Homeodomain-like"/>
    <property type="match status" value="1"/>
</dbReference>
<dbReference type="PROSITE" id="PS01124">
    <property type="entry name" value="HTH_ARAC_FAMILY_2"/>
    <property type="match status" value="1"/>
</dbReference>
<keyword evidence="12" id="KW-1185">Reference proteome</keyword>
<dbReference type="PANTHER" id="PTHR46630">
    <property type="entry name" value="TETRATRICOPEPTIDE REPEAT PROTEIN 29"/>
    <property type="match status" value="1"/>
</dbReference>
<keyword evidence="9" id="KW-0732">Signal</keyword>
<dbReference type="RefSeq" id="WP_187561958.1">
    <property type="nucleotide sequence ID" value="NZ_JACGWS010000005.1"/>
</dbReference>
<comment type="caution">
    <text evidence="11">The sequence shown here is derived from an EMBL/GenBank/DDBJ whole genome shotgun (WGS) entry which is preliminary data.</text>
</comment>
<feature type="signal peptide" evidence="9">
    <location>
        <begin position="1"/>
        <end position="30"/>
    </location>
</feature>
<evidence type="ECO:0000256" key="4">
    <source>
        <dbReference type="ARBA" id="ARBA00022803"/>
    </source>
</evidence>
<dbReference type="Pfam" id="PF12833">
    <property type="entry name" value="HTH_18"/>
    <property type="match status" value="1"/>
</dbReference>
<dbReference type="InterPro" id="IPR009057">
    <property type="entry name" value="Homeodomain-like_sf"/>
</dbReference>
<keyword evidence="8" id="KW-0812">Transmembrane</keyword>
<feature type="chain" id="PRO_5047055471" evidence="9">
    <location>
        <begin position="31"/>
        <end position="583"/>
    </location>
</feature>
<protein>
    <submittedName>
        <fullName evidence="11">AraC family transcriptional regulator</fullName>
    </submittedName>
</protein>
<dbReference type="SMART" id="SM00342">
    <property type="entry name" value="HTH_ARAC"/>
    <property type="match status" value="1"/>
</dbReference>
<feature type="transmembrane region" description="Helical" evidence="8">
    <location>
        <begin position="407"/>
        <end position="425"/>
    </location>
</feature>
<dbReference type="InterPro" id="IPR018060">
    <property type="entry name" value="HTH_AraC"/>
</dbReference>
<name>A0ABR7Q8L5_9FLAO</name>
<keyword evidence="8" id="KW-1133">Transmembrane helix</keyword>
<feature type="domain" description="HTH araC/xylS-type" evidence="10">
    <location>
        <begin position="474"/>
        <end position="578"/>
    </location>
</feature>
<evidence type="ECO:0000256" key="3">
    <source>
        <dbReference type="ARBA" id="ARBA00022737"/>
    </source>
</evidence>
<dbReference type="InterPro" id="IPR011990">
    <property type="entry name" value="TPR-like_helical_dom_sf"/>
</dbReference>
<reference evidence="11 12" key="1">
    <citation type="submission" date="2020-07" db="EMBL/GenBank/DDBJ databases">
        <title>Description of Kordia aestuariivivens sp. nov., isolated from a tidal flat.</title>
        <authorList>
            <person name="Park S."/>
            <person name="Yoon J.-H."/>
        </authorList>
    </citation>
    <scope>NUCLEOTIDE SEQUENCE [LARGE SCALE GENOMIC DNA]</scope>
    <source>
        <strain evidence="11 12">YSTF-M3</strain>
    </source>
</reference>
<evidence type="ECO:0000259" key="10">
    <source>
        <dbReference type="PROSITE" id="PS01124"/>
    </source>
</evidence>
<evidence type="ECO:0000256" key="2">
    <source>
        <dbReference type="ARBA" id="ARBA00022490"/>
    </source>
</evidence>
<accession>A0ABR7Q8L5</accession>
<gene>
    <name evidence="11" type="ORF">H2O64_09510</name>
</gene>
<keyword evidence="6" id="KW-0804">Transcription</keyword>
<dbReference type="InterPro" id="IPR019734">
    <property type="entry name" value="TPR_rpt"/>
</dbReference>
<dbReference type="Gene3D" id="1.10.10.60">
    <property type="entry name" value="Homeodomain-like"/>
    <property type="match status" value="2"/>
</dbReference>
<evidence type="ECO:0000256" key="1">
    <source>
        <dbReference type="ARBA" id="ARBA00004496"/>
    </source>
</evidence>
<dbReference type="Gene3D" id="1.25.40.10">
    <property type="entry name" value="Tetratricopeptide repeat domain"/>
    <property type="match status" value="2"/>
</dbReference>
<evidence type="ECO:0000256" key="6">
    <source>
        <dbReference type="ARBA" id="ARBA00023163"/>
    </source>
</evidence>
<dbReference type="InterPro" id="IPR051476">
    <property type="entry name" value="Bac_ResReg_Asp_Phosphatase"/>
</dbReference>
<keyword evidence="3" id="KW-0677">Repeat</keyword>
<dbReference type="SMART" id="SM00028">
    <property type="entry name" value="TPR"/>
    <property type="match status" value="4"/>
</dbReference>
<dbReference type="Proteomes" id="UP000619238">
    <property type="component" value="Unassembled WGS sequence"/>
</dbReference>
<evidence type="ECO:0000256" key="7">
    <source>
        <dbReference type="ARBA" id="ARBA00038253"/>
    </source>
</evidence>
<dbReference type="PANTHER" id="PTHR46630:SF1">
    <property type="entry name" value="TETRATRICOPEPTIDE REPEAT PROTEIN 29"/>
    <property type="match status" value="1"/>
</dbReference>
<keyword evidence="5" id="KW-0805">Transcription regulation</keyword>
<comment type="similarity">
    <text evidence="7">Belongs to the Rap family.</text>
</comment>
<keyword evidence="2" id="KW-0963">Cytoplasm</keyword>
<organism evidence="11 12">
    <name type="scientific">Kordia aestuariivivens</name>
    <dbReference type="NCBI Taxonomy" id="2759037"/>
    <lineage>
        <taxon>Bacteria</taxon>
        <taxon>Pseudomonadati</taxon>
        <taxon>Bacteroidota</taxon>
        <taxon>Flavobacteriia</taxon>
        <taxon>Flavobacteriales</taxon>
        <taxon>Flavobacteriaceae</taxon>
        <taxon>Kordia</taxon>
    </lineage>
</organism>
<dbReference type="SUPFAM" id="SSF48452">
    <property type="entry name" value="TPR-like"/>
    <property type="match status" value="2"/>
</dbReference>